<proteinExistence type="inferred from homology"/>
<dbReference type="Gene3D" id="3.10.270.10">
    <property type="entry name" value="Urate Oxidase"/>
    <property type="match status" value="1"/>
</dbReference>
<evidence type="ECO:0000256" key="1">
    <source>
        <dbReference type="ARBA" id="ARBA00004831"/>
    </source>
</evidence>
<comment type="caution">
    <text evidence="9">The sequence shown here is derived from an EMBL/GenBank/DDBJ whole genome shotgun (WGS) entry which is preliminary data.</text>
</comment>
<dbReference type="EC" id="1.7.3.3" evidence="5 8"/>
<feature type="binding site" evidence="7">
    <location>
        <position position="175"/>
    </location>
    <ligand>
        <name>5-hydroxyisourate</name>
        <dbReference type="ChEBI" id="CHEBI:18072"/>
    </ligand>
</feature>
<dbReference type="InterPro" id="IPR019842">
    <property type="entry name" value="Uricase_CS"/>
</dbReference>
<dbReference type="GO" id="GO:0004846">
    <property type="term" value="F:urate oxidase activity"/>
    <property type="evidence" value="ECO:0007669"/>
    <property type="project" value="UniProtKB-EC"/>
</dbReference>
<gene>
    <name evidence="9" type="primary">pucL</name>
    <name evidence="9" type="ORF">DJ010_14320</name>
</gene>
<comment type="pathway">
    <text evidence="1 5">Purine metabolism; urate degradation; (S)-allantoin from urate: step 1/3.</text>
</comment>
<dbReference type="InterPro" id="IPR002042">
    <property type="entry name" value="Uricase"/>
</dbReference>
<feature type="binding site" evidence="7">
    <location>
        <position position="257"/>
    </location>
    <ligand>
        <name>O2</name>
        <dbReference type="ChEBI" id="CHEBI:15379"/>
    </ligand>
</feature>
<dbReference type="Pfam" id="PF01014">
    <property type="entry name" value="Uricase"/>
    <property type="match status" value="2"/>
</dbReference>
<accession>A0A316TGK9</accession>
<dbReference type="PANTHER" id="PTHR42874">
    <property type="entry name" value="URICASE"/>
    <property type="match status" value="1"/>
</dbReference>
<dbReference type="PANTHER" id="PTHR42874:SF1">
    <property type="entry name" value="URICASE"/>
    <property type="match status" value="1"/>
</dbReference>
<comment type="similarity">
    <text evidence="2 5 8">Belongs to the uricase family.</text>
</comment>
<feature type="binding site" evidence="7">
    <location>
        <position position="257"/>
    </location>
    <ligand>
        <name>5-hydroxyisourate</name>
        <dbReference type="ChEBI" id="CHEBI:18072"/>
    </ligand>
</feature>
<comment type="catalytic activity">
    <reaction evidence="5 8">
        <text>urate + O2 + H2O = 5-hydroxyisourate + H2O2</text>
        <dbReference type="Rhea" id="RHEA:21368"/>
        <dbReference type="ChEBI" id="CHEBI:15377"/>
        <dbReference type="ChEBI" id="CHEBI:15379"/>
        <dbReference type="ChEBI" id="CHEBI:16240"/>
        <dbReference type="ChEBI" id="CHEBI:17775"/>
        <dbReference type="ChEBI" id="CHEBI:18072"/>
        <dbReference type="EC" id="1.7.3.3"/>
    </reaction>
</comment>
<evidence type="ECO:0000256" key="5">
    <source>
        <dbReference type="PIRNR" id="PIRNR000241"/>
    </source>
</evidence>
<dbReference type="PRINTS" id="PR00093">
    <property type="entry name" value="URICASE"/>
</dbReference>
<feature type="binding site" evidence="7">
    <location>
        <position position="231"/>
    </location>
    <ligand>
        <name>5-hydroxyisourate</name>
        <dbReference type="ChEBI" id="CHEBI:18072"/>
    </ligand>
</feature>
<name>A0A316TGK9_9ACTN</name>
<evidence type="ECO:0000256" key="6">
    <source>
        <dbReference type="PIRSR" id="PIRSR000241-1"/>
    </source>
</evidence>
<sequence>MMADHVLSDLQHGKAECRVVKVDRASEVHVLHDLNVTTQLRGDFATAYTEGDNTHVHATDTQKNSVYALAREHGITSPEAFLLVLAEHWAAQPWVTGTWFAAEQFTWERLAANGHSFVRSGQDTRTAWVQTYGSVDGEAFVLGGLKDLVVLKSTGSEFHGFPRDRFTTLAETDDRILATSVSATWRYGSRQARPSQEQARSTEDIDFDAAYDAVRAALLDAFATTHSLALQQTIHAMATAALDACADIDEIRIECPNKHHFLVDLAPFGLDNPGEVFFAADRPYGLISATVTRSGAEAEPRAWVGVG</sequence>
<evidence type="ECO:0000256" key="4">
    <source>
        <dbReference type="ARBA" id="ARBA00023002"/>
    </source>
</evidence>
<feature type="binding site" evidence="7">
    <location>
        <position position="231"/>
    </location>
    <ligand>
        <name>urate</name>
        <dbReference type="ChEBI" id="CHEBI:17775"/>
    </ligand>
</feature>
<feature type="binding site" evidence="7">
    <location>
        <position position="60"/>
    </location>
    <ligand>
        <name>urate</name>
        <dbReference type="ChEBI" id="CHEBI:17775"/>
    </ligand>
</feature>
<evidence type="ECO:0000256" key="8">
    <source>
        <dbReference type="RuleBase" id="RU004455"/>
    </source>
</evidence>
<keyword evidence="3 5" id="KW-0659">Purine metabolism</keyword>
<dbReference type="GO" id="GO:0019628">
    <property type="term" value="P:urate catabolic process"/>
    <property type="evidence" value="ECO:0007669"/>
    <property type="project" value="UniProtKB-UniPathway"/>
</dbReference>
<protein>
    <recommendedName>
        <fullName evidence="5 8">Uricase</fullName>
        <ecNumber evidence="5 8">1.7.3.3</ecNumber>
    </recommendedName>
    <alternativeName>
        <fullName evidence="5">Urate oxidase</fullName>
    </alternativeName>
</protein>
<organism evidence="9 10">
    <name type="scientific">Nocardioides silvaticus</name>
    <dbReference type="NCBI Taxonomy" id="2201891"/>
    <lineage>
        <taxon>Bacteria</taxon>
        <taxon>Bacillati</taxon>
        <taxon>Actinomycetota</taxon>
        <taxon>Actinomycetes</taxon>
        <taxon>Propionibacteriales</taxon>
        <taxon>Nocardioidaceae</taxon>
        <taxon>Nocardioides</taxon>
    </lineage>
</organism>
<keyword evidence="4 5" id="KW-0560">Oxidoreductase</keyword>
<dbReference type="GO" id="GO:0006144">
    <property type="term" value="P:purine nucleobase metabolic process"/>
    <property type="evidence" value="ECO:0007669"/>
    <property type="project" value="UniProtKB-KW"/>
</dbReference>
<reference evidence="9 10" key="1">
    <citation type="submission" date="2018-05" db="EMBL/GenBank/DDBJ databases">
        <title>Nocardioides silvaticus genome.</title>
        <authorList>
            <person name="Li C."/>
            <person name="Wang G."/>
        </authorList>
    </citation>
    <scope>NUCLEOTIDE SEQUENCE [LARGE SCALE GENOMIC DNA]</scope>
    <source>
        <strain evidence="9 10">CCTCC AB 2018079</strain>
    </source>
</reference>
<keyword evidence="10" id="KW-1185">Reference proteome</keyword>
<feature type="binding site" evidence="7">
    <location>
        <position position="158"/>
    </location>
    <ligand>
        <name>urate</name>
        <dbReference type="ChEBI" id="CHEBI:17775"/>
    </ligand>
</feature>
<feature type="active site" description="Charge relay system" evidence="6">
    <location>
        <position position="59"/>
    </location>
</feature>
<feature type="binding site" evidence="7">
    <location>
        <position position="257"/>
    </location>
    <ligand>
        <name>urate</name>
        <dbReference type="ChEBI" id="CHEBI:17775"/>
    </ligand>
</feature>
<evidence type="ECO:0000256" key="7">
    <source>
        <dbReference type="PIRSR" id="PIRSR000241-2"/>
    </source>
</evidence>
<evidence type="ECO:0000256" key="2">
    <source>
        <dbReference type="ARBA" id="ARBA00009760"/>
    </source>
</evidence>
<feature type="binding site" evidence="7">
    <location>
        <position position="158"/>
    </location>
    <ligand>
        <name>5-hydroxyisourate</name>
        <dbReference type="ChEBI" id="CHEBI:18072"/>
    </ligand>
</feature>
<feature type="active site" description="Charge relay system" evidence="6">
    <location>
        <position position="14"/>
    </location>
</feature>
<feature type="binding site" evidence="7">
    <location>
        <position position="60"/>
    </location>
    <ligand>
        <name>5-hydroxyisourate</name>
        <dbReference type="ChEBI" id="CHEBI:18072"/>
    </ligand>
</feature>
<feature type="active site" description="Charge relay system" evidence="6">
    <location>
        <position position="259"/>
    </location>
</feature>
<dbReference type="EMBL" id="QGDD01000006">
    <property type="protein sequence ID" value="PWN02285.1"/>
    <property type="molecule type" value="Genomic_DNA"/>
</dbReference>
<feature type="binding site" evidence="7">
    <location>
        <position position="175"/>
    </location>
    <ligand>
        <name>urate</name>
        <dbReference type="ChEBI" id="CHEBI:17775"/>
    </ligand>
</feature>
<dbReference type="Proteomes" id="UP000245507">
    <property type="component" value="Unassembled WGS sequence"/>
</dbReference>
<comment type="function">
    <text evidence="5 8">Catalyzes the oxidation of uric acid to 5-hydroxyisourate, which is further processed to form (S)-allantoin.</text>
</comment>
<evidence type="ECO:0000313" key="9">
    <source>
        <dbReference type="EMBL" id="PWN02285.1"/>
    </source>
</evidence>
<evidence type="ECO:0000313" key="10">
    <source>
        <dbReference type="Proteomes" id="UP000245507"/>
    </source>
</evidence>
<dbReference type="SUPFAM" id="SSF55620">
    <property type="entry name" value="Tetrahydrobiopterin biosynthesis enzymes-like"/>
    <property type="match status" value="2"/>
</dbReference>
<dbReference type="OrthoDB" id="9809009at2"/>
<dbReference type="PIRSF" id="PIRSF000241">
    <property type="entry name" value="Urate_oxidase"/>
    <property type="match status" value="1"/>
</dbReference>
<dbReference type="PROSITE" id="PS00366">
    <property type="entry name" value="URICASE"/>
    <property type="match status" value="1"/>
</dbReference>
<evidence type="ECO:0000256" key="3">
    <source>
        <dbReference type="ARBA" id="ARBA00022631"/>
    </source>
</evidence>
<feature type="binding site" evidence="7">
    <location>
        <position position="59"/>
    </location>
    <ligand>
        <name>urate</name>
        <dbReference type="ChEBI" id="CHEBI:17775"/>
    </ligand>
</feature>
<dbReference type="AlphaFoldDB" id="A0A316TGK9"/>
<dbReference type="NCBIfam" id="TIGR03383">
    <property type="entry name" value="urate_oxi"/>
    <property type="match status" value="1"/>
</dbReference>
<dbReference type="UniPathway" id="UPA00394">
    <property type="reaction ID" value="UER00650"/>
</dbReference>